<feature type="non-terminal residue" evidence="2">
    <location>
        <position position="354"/>
    </location>
</feature>
<sequence>MNDLMQKGDYDKLTVSIVEEVEIKEGSSDTTDMYKLMTKGLKAMPGSKQQKEIIKQINVIRKRMGMPLMKEDYKGPPYEDGTKDYLDYCMDLTPGEKVGEARTGDAEDEFQKAMDKFIKDGGKIKKLKPTKAFKSLFKQKGAKKLPTQSEETVDITEGRPAIKDPDAVRAGDTEKRLRVATQQKRYKPEEVKNIARKHKVKMDGEPVPGERPNDLLIAIQGGITLDYNYKKNMTDIKGWKVDRKKIRAHINKYEQGGSTYEDLLGTGRVLGVRGFESAFELIGEELQLTEAQKKDAVGRKSIKDRMKDQDKVMGILKGKKKPYKEEAPANNIGSGNVNIDPHLKKKKKKIKTEL</sequence>
<gene>
    <name evidence="2" type="ORF">METZ01_LOCUS256932</name>
</gene>
<organism evidence="2">
    <name type="scientific">marine metagenome</name>
    <dbReference type="NCBI Taxonomy" id="408172"/>
    <lineage>
        <taxon>unclassified sequences</taxon>
        <taxon>metagenomes</taxon>
        <taxon>ecological metagenomes</taxon>
    </lineage>
</organism>
<reference evidence="2" key="1">
    <citation type="submission" date="2018-05" db="EMBL/GenBank/DDBJ databases">
        <authorList>
            <person name="Lanie J.A."/>
            <person name="Ng W.-L."/>
            <person name="Kazmierczak K.M."/>
            <person name="Andrzejewski T.M."/>
            <person name="Davidsen T.M."/>
            <person name="Wayne K.J."/>
            <person name="Tettelin H."/>
            <person name="Glass J.I."/>
            <person name="Rusch D."/>
            <person name="Podicherti R."/>
            <person name="Tsui H.-C.T."/>
            <person name="Winkler M.E."/>
        </authorList>
    </citation>
    <scope>NUCLEOTIDE SEQUENCE</scope>
</reference>
<feature type="compositionally biased region" description="Basic residues" evidence="1">
    <location>
        <begin position="343"/>
        <end position="354"/>
    </location>
</feature>
<feature type="region of interest" description="Disordered" evidence="1">
    <location>
        <begin position="311"/>
        <end position="354"/>
    </location>
</feature>
<proteinExistence type="predicted"/>
<evidence type="ECO:0000313" key="2">
    <source>
        <dbReference type="EMBL" id="SVC04078.1"/>
    </source>
</evidence>
<evidence type="ECO:0000256" key="1">
    <source>
        <dbReference type="SAM" id="MobiDB-lite"/>
    </source>
</evidence>
<protein>
    <submittedName>
        <fullName evidence="2">Uncharacterized protein</fullName>
    </submittedName>
</protein>
<dbReference type="EMBL" id="UINC01070153">
    <property type="protein sequence ID" value="SVC04078.1"/>
    <property type="molecule type" value="Genomic_DNA"/>
</dbReference>
<name>A0A382IX15_9ZZZZ</name>
<dbReference type="AlphaFoldDB" id="A0A382IX15"/>
<accession>A0A382IX15</accession>